<dbReference type="InterPro" id="IPR013767">
    <property type="entry name" value="PAS_fold"/>
</dbReference>
<dbReference type="InterPro" id="IPR005467">
    <property type="entry name" value="His_kinase_dom"/>
</dbReference>
<dbReference type="InterPro" id="IPR000014">
    <property type="entry name" value="PAS"/>
</dbReference>
<evidence type="ECO:0000259" key="11">
    <source>
        <dbReference type="PROSITE" id="PS51371"/>
    </source>
</evidence>
<dbReference type="CDD" id="cd00082">
    <property type="entry name" value="HisKA"/>
    <property type="match status" value="1"/>
</dbReference>
<dbReference type="Gene3D" id="3.30.565.10">
    <property type="entry name" value="Histidine kinase-like ATPase, C-terminal domain"/>
    <property type="match status" value="1"/>
</dbReference>
<name>A0A947DFZ0_9CYAN</name>
<dbReference type="GO" id="GO:0009927">
    <property type="term" value="F:histidine phosphotransfer kinase activity"/>
    <property type="evidence" value="ECO:0007669"/>
    <property type="project" value="TreeGrafter"/>
</dbReference>
<dbReference type="PROSITE" id="PS50109">
    <property type="entry name" value="HIS_KIN"/>
    <property type="match status" value="1"/>
</dbReference>
<dbReference type="SUPFAM" id="SSF54631">
    <property type="entry name" value="CBS-domain pair"/>
    <property type="match status" value="2"/>
</dbReference>
<evidence type="ECO:0000256" key="1">
    <source>
        <dbReference type="ARBA" id="ARBA00000085"/>
    </source>
</evidence>
<feature type="coiled-coil region" evidence="8">
    <location>
        <begin position="273"/>
        <end position="346"/>
    </location>
</feature>
<comment type="caution">
    <text evidence="12">The sequence shown here is derived from an EMBL/GenBank/DDBJ whole genome shotgun (WGS) entry which is preliminary data.</text>
</comment>
<dbReference type="InterPro" id="IPR036890">
    <property type="entry name" value="HATPase_C_sf"/>
</dbReference>
<evidence type="ECO:0000259" key="10">
    <source>
        <dbReference type="PROSITE" id="PS50112"/>
    </source>
</evidence>
<reference evidence="12" key="2">
    <citation type="journal article" date="2021" name="Mar. Drugs">
        <title>Genome Reduction and Secondary Metabolism of the Marine Sponge-Associated Cyanobacterium Leptothoe.</title>
        <authorList>
            <person name="Konstantinou D."/>
            <person name="Popin R.V."/>
            <person name="Fewer D.P."/>
            <person name="Sivonen K."/>
            <person name="Gkelis S."/>
        </authorList>
    </citation>
    <scope>NUCLEOTIDE SEQUENCE</scope>
    <source>
        <strain evidence="12">TAU-MAC 1115</strain>
    </source>
</reference>
<dbReference type="PROSITE" id="PS50112">
    <property type="entry name" value="PAS"/>
    <property type="match status" value="1"/>
</dbReference>
<dbReference type="SMART" id="SM00116">
    <property type="entry name" value="CBS"/>
    <property type="match status" value="3"/>
</dbReference>
<dbReference type="SMART" id="SM00388">
    <property type="entry name" value="HisKA"/>
    <property type="match status" value="1"/>
</dbReference>
<dbReference type="InterPro" id="IPR000644">
    <property type="entry name" value="CBS_dom"/>
</dbReference>
<dbReference type="InterPro" id="IPR003661">
    <property type="entry name" value="HisK_dim/P_dom"/>
</dbReference>
<dbReference type="CDD" id="cd16922">
    <property type="entry name" value="HATPase_EvgS-ArcB-TorS-like"/>
    <property type="match status" value="1"/>
</dbReference>
<keyword evidence="5" id="KW-0418">Kinase</keyword>
<keyword evidence="3" id="KW-0597">Phosphoprotein</keyword>
<dbReference type="AlphaFoldDB" id="A0A947DFZ0"/>
<comment type="catalytic activity">
    <reaction evidence="1">
        <text>ATP + protein L-histidine = ADP + protein N-phospho-L-histidine.</text>
        <dbReference type="EC" id="2.7.13.3"/>
    </reaction>
</comment>
<dbReference type="PANTHER" id="PTHR43047">
    <property type="entry name" value="TWO-COMPONENT HISTIDINE PROTEIN KINASE"/>
    <property type="match status" value="1"/>
</dbReference>
<protein>
    <recommendedName>
        <fullName evidence="2">histidine kinase</fullName>
        <ecNumber evidence="2">2.7.13.3</ecNumber>
    </recommendedName>
</protein>
<dbReference type="InterPro" id="IPR035965">
    <property type="entry name" value="PAS-like_dom_sf"/>
</dbReference>
<dbReference type="RefSeq" id="WP_215608998.1">
    <property type="nucleotide sequence ID" value="NZ_JADOES010000018.1"/>
</dbReference>
<dbReference type="SMART" id="SM00086">
    <property type="entry name" value="PAC"/>
    <property type="match status" value="1"/>
</dbReference>
<dbReference type="SUPFAM" id="SSF47384">
    <property type="entry name" value="Homodimeric domain of signal transducing histidine kinase"/>
    <property type="match status" value="1"/>
</dbReference>
<dbReference type="InterPro" id="IPR001610">
    <property type="entry name" value="PAC"/>
</dbReference>
<keyword evidence="4" id="KW-0808">Transferase</keyword>
<sequence length="712" mass="79589">MLVDSLFPDLLPIGSRAIIPTPLTVTADISLEDAISRMHQAQSSYILSTEQQCPVGIFTERDLVKLLASGQSTIGMTLATVMTQELLTLTAEEVKDAFEILHLMQKTRVRHLPIVDELNNLTGVITQQSLEQAFPPSSLLKLRLVKEVMEPNVICSPQTASLLTIVQQMAEHSVSCVVIADSKHRPIGIITERDIVQFQIMGLDFRQTQTQTVISTPLRPIQPQDSLWIAHQQMNQNHVRPLVVCIPDGTIAGLITQSSRWQALAPNAIQQTVELLQQKVEQLRSENQALREDRTCELENQRRLSQQLEQSHRRLTATNVTLTTTLQALQITQKDLQRANANLANQVEVRTADLHQAEYRWRTLLENVPLVVVGISNNGKVNYANPFLLELTDYTAAEVLGKDWFEQFVPLSEQPQLIQYFQQLLTQPDTPRQYQNVILTRSGEKRMIAWNNTLLRDGNDTILGSMSIGEDITERLVIDRMKSEFIDIVGHELRTPLTSIDGGLKLITEGLVASDSEQGHLLLQTVAKSSQRLVKLVDEILDFECLESGKSSLKKQRLNTQDLTSQATDAVQPMAEQADITLEVSDPGFELVADLQHIQQVLTNLLDNAIKFSPDGTTIWLTVDTSLLSQPDQIESMVRFQVRDQGPGIPAEKCETIFDRFMQLDSSDTRSSGGTGLGLAICRKIIEQHSGNIWVESTLGQGSCFYFTLPLS</sequence>
<dbReference type="SMART" id="SM00091">
    <property type="entry name" value="PAS"/>
    <property type="match status" value="1"/>
</dbReference>
<dbReference type="SMART" id="SM00387">
    <property type="entry name" value="HATPase_c"/>
    <property type="match status" value="1"/>
</dbReference>
<keyword evidence="7" id="KW-0129">CBS domain</keyword>
<keyword evidence="6" id="KW-0902">Two-component regulatory system</keyword>
<dbReference type="Pfam" id="PF00571">
    <property type="entry name" value="CBS"/>
    <property type="match status" value="3"/>
</dbReference>
<feature type="domain" description="Histidine kinase" evidence="9">
    <location>
        <begin position="488"/>
        <end position="712"/>
    </location>
</feature>
<dbReference type="Gene3D" id="3.30.450.20">
    <property type="entry name" value="PAS domain"/>
    <property type="match status" value="1"/>
</dbReference>
<dbReference type="CDD" id="cd17774">
    <property type="entry name" value="CBS_two-component_sensor_histidine_kinase_repeat2"/>
    <property type="match status" value="1"/>
</dbReference>
<feature type="domain" description="CBS" evidence="11">
    <location>
        <begin position="18"/>
        <end position="73"/>
    </location>
</feature>
<dbReference type="NCBIfam" id="TIGR00229">
    <property type="entry name" value="sensory_box"/>
    <property type="match status" value="1"/>
</dbReference>
<dbReference type="GO" id="GO:0006355">
    <property type="term" value="P:regulation of DNA-templated transcription"/>
    <property type="evidence" value="ECO:0007669"/>
    <property type="project" value="InterPro"/>
</dbReference>
<dbReference type="Gene3D" id="1.10.287.130">
    <property type="match status" value="1"/>
</dbReference>
<evidence type="ECO:0000256" key="4">
    <source>
        <dbReference type="ARBA" id="ARBA00022679"/>
    </source>
</evidence>
<dbReference type="Pfam" id="PF00989">
    <property type="entry name" value="PAS"/>
    <property type="match status" value="1"/>
</dbReference>
<dbReference type="PRINTS" id="PR00344">
    <property type="entry name" value="BCTRLSENSOR"/>
</dbReference>
<feature type="domain" description="PAS" evidence="10">
    <location>
        <begin position="357"/>
        <end position="428"/>
    </location>
</feature>
<evidence type="ECO:0000256" key="3">
    <source>
        <dbReference type="ARBA" id="ARBA00022553"/>
    </source>
</evidence>
<dbReference type="InterPro" id="IPR004358">
    <property type="entry name" value="Sig_transdc_His_kin-like_C"/>
</dbReference>
<evidence type="ECO:0000256" key="2">
    <source>
        <dbReference type="ARBA" id="ARBA00012438"/>
    </source>
</evidence>
<dbReference type="CDD" id="cd00130">
    <property type="entry name" value="PAS"/>
    <property type="match status" value="1"/>
</dbReference>
<proteinExistence type="predicted"/>
<evidence type="ECO:0000259" key="9">
    <source>
        <dbReference type="PROSITE" id="PS50109"/>
    </source>
</evidence>
<evidence type="ECO:0000256" key="5">
    <source>
        <dbReference type="ARBA" id="ARBA00022777"/>
    </source>
</evidence>
<dbReference type="GO" id="GO:0000155">
    <property type="term" value="F:phosphorelay sensor kinase activity"/>
    <property type="evidence" value="ECO:0007669"/>
    <property type="project" value="InterPro"/>
</dbReference>
<evidence type="ECO:0000313" key="13">
    <source>
        <dbReference type="Proteomes" id="UP000717364"/>
    </source>
</evidence>
<evidence type="ECO:0000256" key="6">
    <source>
        <dbReference type="ARBA" id="ARBA00023012"/>
    </source>
</evidence>
<organism evidence="12 13">
    <name type="scientific">Leptothoe spongobia TAU-MAC 1115</name>
    <dbReference type="NCBI Taxonomy" id="1967444"/>
    <lineage>
        <taxon>Bacteria</taxon>
        <taxon>Bacillati</taxon>
        <taxon>Cyanobacteriota</taxon>
        <taxon>Cyanophyceae</taxon>
        <taxon>Nodosilineales</taxon>
        <taxon>Cymatolegaceae</taxon>
        <taxon>Leptothoe</taxon>
        <taxon>Leptothoe spongobia</taxon>
    </lineage>
</organism>
<dbReference type="PANTHER" id="PTHR43047:SF72">
    <property type="entry name" value="OSMOSENSING HISTIDINE PROTEIN KINASE SLN1"/>
    <property type="match status" value="1"/>
</dbReference>
<dbReference type="EC" id="2.7.13.3" evidence="2"/>
<accession>A0A947DFZ0</accession>
<dbReference type="InterPro" id="IPR003594">
    <property type="entry name" value="HATPase_dom"/>
</dbReference>
<keyword evidence="8" id="KW-0175">Coiled coil</keyword>
<feature type="domain" description="CBS" evidence="11">
    <location>
        <begin position="82"/>
        <end position="142"/>
    </location>
</feature>
<dbReference type="Gene3D" id="3.10.580.10">
    <property type="entry name" value="CBS-domain"/>
    <property type="match status" value="2"/>
</dbReference>
<dbReference type="PROSITE" id="PS51371">
    <property type="entry name" value="CBS"/>
    <property type="match status" value="3"/>
</dbReference>
<feature type="domain" description="CBS" evidence="11">
    <location>
        <begin position="149"/>
        <end position="205"/>
    </location>
</feature>
<keyword evidence="13" id="KW-1185">Reference proteome</keyword>
<dbReference type="Proteomes" id="UP000717364">
    <property type="component" value="Unassembled WGS sequence"/>
</dbReference>
<dbReference type="EMBL" id="JADOES010000018">
    <property type="protein sequence ID" value="MBT9315934.1"/>
    <property type="molecule type" value="Genomic_DNA"/>
</dbReference>
<dbReference type="InterPro" id="IPR036097">
    <property type="entry name" value="HisK_dim/P_sf"/>
</dbReference>
<dbReference type="FunFam" id="3.30.565.10:FF:000006">
    <property type="entry name" value="Sensor histidine kinase WalK"/>
    <property type="match status" value="1"/>
</dbReference>
<gene>
    <name evidence="12" type="ORF">IXB50_10925</name>
</gene>
<reference evidence="12" key="1">
    <citation type="submission" date="2020-11" db="EMBL/GenBank/DDBJ databases">
        <authorList>
            <person name="Konstantinou D."/>
            <person name="Gkelis S."/>
            <person name="Popin R."/>
            <person name="Fewer D."/>
            <person name="Sivonen K."/>
        </authorList>
    </citation>
    <scope>NUCLEOTIDE SEQUENCE</scope>
    <source>
        <strain evidence="12">TAU-MAC 1115</strain>
    </source>
</reference>
<dbReference type="GO" id="GO:0005886">
    <property type="term" value="C:plasma membrane"/>
    <property type="evidence" value="ECO:0007669"/>
    <property type="project" value="TreeGrafter"/>
</dbReference>
<evidence type="ECO:0000256" key="8">
    <source>
        <dbReference type="SAM" id="Coils"/>
    </source>
</evidence>
<dbReference type="Pfam" id="PF00512">
    <property type="entry name" value="HisKA"/>
    <property type="match status" value="1"/>
</dbReference>
<evidence type="ECO:0000256" key="7">
    <source>
        <dbReference type="PROSITE-ProRule" id="PRU00703"/>
    </source>
</evidence>
<dbReference type="SUPFAM" id="SSF55874">
    <property type="entry name" value="ATPase domain of HSP90 chaperone/DNA topoisomerase II/histidine kinase"/>
    <property type="match status" value="1"/>
</dbReference>
<dbReference type="Pfam" id="PF02518">
    <property type="entry name" value="HATPase_c"/>
    <property type="match status" value="1"/>
</dbReference>
<dbReference type="SUPFAM" id="SSF55785">
    <property type="entry name" value="PYP-like sensor domain (PAS domain)"/>
    <property type="match status" value="1"/>
</dbReference>
<dbReference type="InterPro" id="IPR046342">
    <property type="entry name" value="CBS_dom_sf"/>
</dbReference>
<evidence type="ECO:0000313" key="12">
    <source>
        <dbReference type="EMBL" id="MBT9315934.1"/>
    </source>
</evidence>